<organism evidence="6 7">
    <name type="scientific">Geochorda subterranea</name>
    <dbReference type="NCBI Taxonomy" id="3109564"/>
    <lineage>
        <taxon>Bacteria</taxon>
        <taxon>Bacillati</taxon>
        <taxon>Bacillota</taxon>
        <taxon>Limnochordia</taxon>
        <taxon>Limnochordales</taxon>
        <taxon>Geochordaceae</taxon>
        <taxon>Geochorda</taxon>
    </lineage>
</organism>
<evidence type="ECO:0000256" key="1">
    <source>
        <dbReference type="ARBA" id="ARBA00004141"/>
    </source>
</evidence>
<dbReference type="NCBIfam" id="TIGR00945">
    <property type="entry name" value="tatC"/>
    <property type="match status" value="1"/>
</dbReference>
<comment type="function">
    <text evidence="5">Part of the twin-arginine translocation (Tat) system that transports large folded proteins containing a characteristic twin-arginine motif in their signal peptide across membranes.</text>
</comment>
<sequence>MSPKARAVRERTGAAERLGGWRWRRRLPGAEMTLPEHLEELRYRLLVSLAALAAGFMVGWRATPHVLDVLRGEAGRLVVVTPAEAFVTYLRVAFTVGLAVASPIIVAQIWLFVVPGLYPAEIALAARIGPAAAVLFAAGLAFGSAVVFPIAMRFLLGQAGSGVVAALSASRVLNFALGLVLPFGVVFQLPLAAYVAGRLGLVEPTSLARLRRWAVLLAFVVGAVLTPPDVISQVLMSVPLVVLYEVAIVTARWGARVRARGPLADGVRSEAS</sequence>
<evidence type="ECO:0000256" key="3">
    <source>
        <dbReference type="ARBA" id="ARBA00022989"/>
    </source>
</evidence>
<protein>
    <recommendedName>
        <fullName evidence="5">Sec-independent protein translocase protein TatC</fullName>
    </recommendedName>
</protein>
<keyword evidence="5" id="KW-0653">Protein transport</keyword>
<reference evidence="7" key="1">
    <citation type="submission" date="2023-12" db="EMBL/GenBank/DDBJ databases">
        <title>Novel isolates from deep terrestrial aquifers shed light on the physiology and ecology of the class Limnochordia.</title>
        <authorList>
            <person name="Karnachuk O.V."/>
            <person name="Lukina A.P."/>
            <person name="Avakyan M.R."/>
            <person name="Kadnikov V."/>
            <person name="Begmatov S."/>
            <person name="Beletsky A.V."/>
            <person name="Mardanov A.V."/>
            <person name="Ravin N.V."/>
        </authorList>
    </citation>
    <scope>NUCLEOTIDE SEQUENCE [LARGE SCALE GENOMIC DNA]</scope>
    <source>
        <strain evidence="7">LN</strain>
    </source>
</reference>
<comment type="similarity">
    <text evidence="5">Belongs to the TatC family.</text>
</comment>
<keyword evidence="3 5" id="KW-1133">Transmembrane helix</keyword>
<dbReference type="PANTHER" id="PTHR30371">
    <property type="entry name" value="SEC-INDEPENDENT PROTEIN TRANSLOCASE PROTEIN TATC"/>
    <property type="match status" value="1"/>
</dbReference>
<dbReference type="EMBL" id="CP141614">
    <property type="protein sequence ID" value="WRP15098.1"/>
    <property type="molecule type" value="Genomic_DNA"/>
</dbReference>
<comment type="caution">
    <text evidence="5">Lacks conserved residue(s) required for the propagation of feature annotation.</text>
</comment>
<feature type="transmembrane region" description="Helical" evidence="5">
    <location>
        <begin position="130"/>
        <end position="152"/>
    </location>
</feature>
<accession>A0ABZ1BQZ9</accession>
<dbReference type="InterPro" id="IPR002033">
    <property type="entry name" value="TatC"/>
</dbReference>
<gene>
    <name evidence="5 6" type="primary">tatC</name>
    <name evidence="6" type="ORF">VLY81_02680</name>
</gene>
<evidence type="ECO:0000313" key="6">
    <source>
        <dbReference type="EMBL" id="WRP15098.1"/>
    </source>
</evidence>
<dbReference type="HAMAP" id="MF_00902">
    <property type="entry name" value="TatC"/>
    <property type="match status" value="1"/>
</dbReference>
<keyword evidence="5" id="KW-0811">Translocation</keyword>
<evidence type="ECO:0000256" key="4">
    <source>
        <dbReference type="ARBA" id="ARBA00023136"/>
    </source>
</evidence>
<name>A0ABZ1BQZ9_9FIRM</name>
<keyword evidence="5" id="KW-1003">Cell membrane</keyword>
<proteinExistence type="inferred from homology"/>
<dbReference type="RefSeq" id="WP_324669487.1">
    <property type="nucleotide sequence ID" value="NZ_CP141614.1"/>
</dbReference>
<keyword evidence="5" id="KW-0813">Transport</keyword>
<evidence type="ECO:0000256" key="2">
    <source>
        <dbReference type="ARBA" id="ARBA00022692"/>
    </source>
</evidence>
<keyword evidence="7" id="KW-1185">Reference proteome</keyword>
<evidence type="ECO:0000313" key="7">
    <source>
        <dbReference type="Proteomes" id="UP001333102"/>
    </source>
</evidence>
<comment type="subunit">
    <text evidence="5">Forms a complex with TatA.</text>
</comment>
<keyword evidence="4 5" id="KW-0472">Membrane</keyword>
<feature type="transmembrane region" description="Helical" evidence="5">
    <location>
        <begin position="92"/>
        <end position="118"/>
    </location>
</feature>
<dbReference type="Pfam" id="PF00902">
    <property type="entry name" value="TatC"/>
    <property type="match status" value="1"/>
</dbReference>
<dbReference type="PRINTS" id="PR01840">
    <property type="entry name" value="TATCFAMILY"/>
</dbReference>
<comment type="subcellular location">
    <subcellularLocation>
        <location evidence="5">Cell membrane</location>
        <topology evidence="5">Multi-pass membrane protein</topology>
    </subcellularLocation>
    <subcellularLocation>
        <location evidence="1">Membrane</location>
        <topology evidence="1">Multi-pass membrane protein</topology>
    </subcellularLocation>
</comment>
<feature type="transmembrane region" description="Helical" evidence="5">
    <location>
        <begin position="172"/>
        <end position="196"/>
    </location>
</feature>
<dbReference type="Proteomes" id="UP001333102">
    <property type="component" value="Chromosome"/>
</dbReference>
<keyword evidence="2 5" id="KW-0812">Transmembrane</keyword>
<evidence type="ECO:0000256" key="5">
    <source>
        <dbReference type="HAMAP-Rule" id="MF_00902"/>
    </source>
</evidence>
<dbReference type="PANTHER" id="PTHR30371:SF0">
    <property type="entry name" value="SEC-INDEPENDENT PROTEIN TRANSLOCASE PROTEIN TATC, CHLOROPLASTIC-RELATED"/>
    <property type="match status" value="1"/>
</dbReference>
<feature type="transmembrane region" description="Helical" evidence="5">
    <location>
        <begin position="231"/>
        <end position="251"/>
    </location>
</feature>